<dbReference type="Gene3D" id="3.40.309.10">
    <property type="entry name" value="Aldehyde Dehydrogenase, Chain A, domain 2"/>
    <property type="match status" value="1"/>
</dbReference>
<dbReference type="EMBL" id="SJPN01000003">
    <property type="protein sequence ID" value="TWU04703.1"/>
    <property type="molecule type" value="Genomic_DNA"/>
</dbReference>
<accession>A0A5C6AXR8</accession>
<dbReference type="InterPro" id="IPR015590">
    <property type="entry name" value="Aldehyde_DH_dom"/>
</dbReference>
<dbReference type="Proteomes" id="UP000320176">
    <property type="component" value="Unassembled WGS sequence"/>
</dbReference>
<dbReference type="PANTHER" id="PTHR42986">
    <property type="entry name" value="BENZALDEHYDE DEHYDROGENASE YFMT"/>
    <property type="match status" value="1"/>
</dbReference>
<feature type="domain" description="Aldehyde dehydrogenase" evidence="4">
    <location>
        <begin position="17"/>
        <end position="469"/>
    </location>
</feature>
<dbReference type="AlphaFoldDB" id="A0A5C6AXR8"/>
<dbReference type="InterPro" id="IPR016162">
    <property type="entry name" value="Ald_DH_N"/>
</dbReference>
<dbReference type="InterPro" id="IPR016161">
    <property type="entry name" value="Ald_DH/histidinol_DH"/>
</dbReference>
<gene>
    <name evidence="5" type="primary">aldY</name>
    <name evidence="5" type="ORF">Pla52n_27450</name>
</gene>
<keyword evidence="2 5" id="KW-0560">Oxidoreductase</keyword>
<comment type="similarity">
    <text evidence="1">Belongs to the aldehyde dehydrogenase family.</text>
</comment>
<sequence length="476" mass="50979">MQRVGHWINGTLRPATQSSSFEVRNPLDDSVYAIAARGDLSDVADAAGSASEFAAEYARSTPSDREQWLITAAGLLQQRADAFSEVLIDEIGSSISKARMEIGIAVRNLTATAAMARQVGGKIYPTDGIGRWSLGFRKPIGVVAGITPFNVPLIKGVKHSSMALATGNPFVWLPSDQAPVTASMLTQLYCDAGVPPNALQLVLGHGVEIGDALVTDPRVAAVGFTGSHRVGRHVQRLCGENGKRVTLELGGINPLVVWEDANMEAAVKAALLGGFLYQGQICMASSRVIVHRSRHDEFVKRLCGAARGLPMGDLRDPTTVIGPIISEKQRQRIRELVADATQKGARIFCGGRWHENKLEPTVLCGVTDDMRLHAEEVFGPVVTVSAADDFSDALSQANATPFGLVASVFTENLDLAMRFADQIDAGMVHINAMTIQQEPQVPFGGNGESGFGREGLETGLDDMTQWKWVTLGPSNP</sequence>
<dbReference type="InterPro" id="IPR016160">
    <property type="entry name" value="Ald_DH_CS_CYS"/>
</dbReference>
<evidence type="ECO:0000256" key="3">
    <source>
        <dbReference type="ARBA" id="ARBA00023027"/>
    </source>
</evidence>
<dbReference type="PANTHER" id="PTHR42986:SF1">
    <property type="entry name" value="BENZALDEHYDE DEHYDROGENASE YFMT"/>
    <property type="match status" value="1"/>
</dbReference>
<protein>
    <submittedName>
        <fullName evidence="5">Putative aldehyde dehydrogenase AldY</fullName>
        <ecNumber evidence="5">1.2.1.-</ecNumber>
    </submittedName>
</protein>
<evidence type="ECO:0000256" key="2">
    <source>
        <dbReference type="ARBA" id="ARBA00023002"/>
    </source>
</evidence>
<dbReference type="FunFam" id="3.40.309.10:FF:000009">
    <property type="entry name" value="Aldehyde dehydrogenase A"/>
    <property type="match status" value="1"/>
</dbReference>
<evidence type="ECO:0000313" key="6">
    <source>
        <dbReference type="Proteomes" id="UP000320176"/>
    </source>
</evidence>
<dbReference type="InterPro" id="IPR016163">
    <property type="entry name" value="Ald_DH_C"/>
</dbReference>
<organism evidence="5 6">
    <name type="scientific">Stieleria varia</name>
    <dbReference type="NCBI Taxonomy" id="2528005"/>
    <lineage>
        <taxon>Bacteria</taxon>
        <taxon>Pseudomonadati</taxon>
        <taxon>Planctomycetota</taxon>
        <taxon>Planctomycetia</taxon>
        <taxon>Pirellulales</taxon>
        <taxon>Pirellulaceae</taxon>
        <taxon>Stieleria</taxon>
    </lineage>
</organism>
<dbReference type="SUPFAM" id="SSF53720">
    <property type="entry name" value="ALDH-like"/>
    <property type="match status" value="1"/>
</dbReference>
<dbReference type="Pfam" id="PF00171">
    <property type="entry name" value="Aldedh"/>
    <property type="match status" value="1"/>
</dbReference>
<dbReference type="PROSITE" id="PS00070">
    <property type="entry name" value="ALDEHYDE_DEHYDR_CYS"/>
    <property type="match status" value="1"/>
</dbReference>
<keyword evidence="3" id="KW-0520">NAD</keyword>
<dbReference type="EC" id="1.2.1.-" evidence="5"/>
<dbReference type="OrthoDB" id="4503395at2"/>
<dbReference type="GO" id="GO:0016620">
    <property type="term" value="F:oxidoreductase activity, acting on the aldehyde or oxo group of donors, NAD or NADP as acceptor"/>
    <property type="evidence" value="ECO:0007669"/>
    <property type="project" value="InterPro"/>
</dbReference>
<reference evidence="5 6" key="1">
    <citation type="submission" date="2019-02" db="EMBL/GenBank/DDBJ databases">
        <title>Deep-cultivation of Planctomycetes and their phenomic and genomic characterization uncovers novel biology.</title>
        <authorList>
            <person name="Wiegand S."/>
            <person name="Jogler M."/>
            <person name="Boedeker C."/>
            <person name="Pinto D."/>
            <person name="Vollmers J."/>
            <person name="Rivas-Marin E."/>
            <person name="Kohn T."/>
            <person name="Peeters S.H."/>
            <person name="Heuer A."/>
            <person name="Rast P."/>
            <person name="Oberbeckmann S."/>
            <person name="Bunk B."/>
            <person name="Jeske O."/>
            <person name="Meyerdierks A."/>
            <person name="Storesund J.E."/>
            <person name="Kallscheuer N."/>
            <person name="Luecker S."/>
            <person name="Lage O.M."/>
            <person name="Pohl T."/>
            <person name="Merkel B.J."/>
            <person name="Hornburger P."/>
            <person name="Mueller R.-W."/>
            <person name="Bruemmer F."/>
            <person name="Labrenz M."/>
            <person name="Spormann A.M."/>
            <person name="Op Den Camp H."/>
            <person name="Overmann J."/>
            <person name="Amann R."/>
            <person name="Jetten M.S.M."/>
            <person name="Mascher T."/>
            <person name="Medema M.H."/>
            <person name="Devos D.P."/>
            <person name="Kaster A.-K."/>
            <person name="Ovreas L."/>
            <person name="Rohde M."/>
            <person name="Galperin M.Y."/>
            <person name="Jogler C."/>
        </authorList>
    </citation>
    <scope>NUCLEOTIDE SEQUENCE [LARGE SCALE GENOMIC DNA]</scope>
    <source>
        <strain evidence="5 6">Pla52n</strain>
    </source>
</reference>
<evidence type="ECO:0000313" key="5">
    <source>
        <dbReference type="EMBL" id="TWU04703.1"/>
    </source>
</evidence>
<proteinExistence type="inferred from homology"/>
<keyword evidence="6" id="KW-1185">Reference proteome</keyword>
<name>A0A5C6AXR8_9BACT</name>
<evidence type="ECO:0000259" key="4">
    <source>
        <dbReference type="Pfam" id="PF00171"/>
    </source>
</evidence>
<evidence type="ECO:0000256" key="1">
    <source>
        <dbReference type="ARBA" id="ARBA00009986"/>
    </source>
</evidence>
<dbReference type="Gene3D" id="3.40.605.10">
    <property type="entry name" value="Aldehyde Dehydrogenase, Chain A, domain 1"/>
    <property type="match status" value="1"/>
</dbReference>
<comment type="caution">
    <text evidence="5">The sequence shown here is derived from an EMBL/GenBank/DDBJ whole genome shotgun (WGS) entry which is preliminary data.</text>
</comment>